<accession>A0A9W9HRN0</accession>
<dbReference type="Proteomes" id="UP001146351">
    <property type="component" value="Unassembled WGS sequence"/>
</dbReference>
<dbReference type="OrthoDB" id="10437177at2759"/>
<protein>
    <submittedName>
        <fullName evidence="1">Uncharacterized protein</fullName>
    </submittedName>
</protein>
<comment type="caution">
    <text evidence="1">The sequence shown here is derived from an EMBL/GenBank/DDBJ whole genome shotgun (WGS) entry which is preliminary data.</text>
</comment>
<name>A0A9W9HRN0_9EURO</name>
<sequence length="140" mass="15339">MKALFEAIPASLYDLIAIQQPPCQGSFGLPLIRDPVGQLFDVVWAADKWPSIPNVCTYVRKSVNWGLISCTANVVSIFLVGSSPGLAYFVHNVYDGPPSDGIHPEFALHESFARADEMGFEEVHHLVFGNYRQGALDCDG</sequence>
<organism evidence="1 2">
    <name type="scientific">Penicillium capsulatum</name>
    <dbReference type="NCBI Taxonomy" id="69766"/>
    <lineage>
        <taxon>Eukaryota</taxon>
        <taxon>Fungi</taxon>
        <taxon>Dikarya</taxon>
        <taxon>Ascomycota</taxon>
        <taxon>Pezizomycotina</taxon>
        <taxon>Eurotiomycetes</taxon>
        <taxon>Eurotiomycetidae</taxon>
        <taxon>Eurotiales</taxon>
        <taxon>Aspergillaceae</taxon>
        <taxon>Penicillium</taxon>
    </lineage>
</organism>
<keyword evidence="2" id="KW-1185">Reference proteome</keyword>
<dbReference type="AlphaFoldDB" id="A0A9W9HRN0"/>
<reference evidence="1" key="2">
    <citation type="journal article" date="2023" name="IMA Fungus">
        <title>Comparative genomic study of the Penicillium genus elucidates a diverse pangenome and 15 lateral gene transfer events.</title>
        <authorList>
            <person name="Petersen C."/>
            <person name="Sorensen T."/>
            <person name="Nielsen M.R."/>
            <person name="Sondergaard T.E."/>
            <person name="Sorensen J.L."/>
            <person name="Fitzpatrick D.A."/>
            <person name="Frisvad J.C."/>
            <person name="Nielsen K.L."/>
        </authorList>
    </citation>
    <scope>NUCLEOTIDE SEQUENCE</scope>
    <source>
        <strain evidence="1">IBT 21917</strain>
    </source>
</reference>
<gene>
    <name evidence="1" type="ORF">N7492_008460</name>
</gene>
<proteinExistence type="predicted"/>
<evidence type="ECO:0000313" key="1">
    <source>
        <dbReference type="EMBL" id="KAJ5155657.1"/>
    </source>
</evidence>
<evidence type="ECO:0000313" key="2">
    <source>
        <dbReference type="Proteomes" id="UP001146351"/>
    </source>
</evidence>
<dbReference type="EMBL" id="JAPQKO010000006">
    <property type="protein sequence ID" value="KAJ5155657.1"/>
    <property type="molecule type" value="Genomic_DNA"/>
</dbReference>
<reference evidence="1" key="1">
    <citation type="submission" date="2022-11" db="EMBL/GenBank/DDBJ databases">
        <authorList>
            <person name="Petersen C."/>
        </authorList>
    </citation>
    <scope>NUCLEOTIDE SEQUENCE</scope>
    <source>
        <strain evidence="1">IBT 21917</strain>
    </source>
</reference>